<dbReference type="OrthoDB" id="2753427at2759"/>
<dbReference type="Gene3D" id="1.20.1280.50">
    <property type="match status" value="1"/>
</dbReference>
<organism evidence="2 3">
    <name type="scientific">Lentinus brumalis</name>
    <dbReference type="NCBI Taxonomy" id="2498619"/>
    <lineage>
        <taxon>Eukaryota</taxon>
        <taxon>Fungi</taxon>
        <taxon>Dikarya</taxon>
        <taxon>Basidiomycota</taxon>
        <taxon>Agaricomycotina</taxon>
        <taxon>Agaricomycetes</taxon>
        <taxon>Polyporales</taxon>
        <taxon>Polyporaceae</taxon>
        <taxon>Lentinus</taxon>
    </lineage>
</organism>
<protein>
    <recommendedName>
        <fullName evidence="1">F-box domain-containing protein</fullName>
    </recommendedName>
</protein>
<dbReference type="Gene3D" id="3.80.10.10">
    <property type="entry name" value="Ribonuclease Inhibitor"/>
    <property type="match status" value="1"/>
</dbReference>
<reference evidence="2 3" key="1">
    <citation type="journal article" date="2018" name="Biotechnol. Biofuels">
        <title>Integrative visual omics of the white-rot fungus Polyporus brumalis exposes the biotechnological potential of its oxidative enzymes for delignifying raw plant biomass.</title>
        <authorList>
            <person name="Miyauchi S."/>
            <person name="Rancon A."/>
            <person name="Drula E."/>
            <person name="Hage H."/>
            <person name="Chaduli D."/>
            <person name="Favel A."/>
            <person name="Grisel S."/>
            <person name="Henrissat B."/>
            <person name="Herpoel-Gimbert I."/>
            <person name="Ruiz-Duenas F.J."/>
            <person name="Chevret D."/>
            <person name="Hainaut M."/>
            <person name="Lin J."/>
            <person name="Wang M."/>
            <person name="Pangilinan J."/>
            <person name="Lipzen A."/>
            <person name="Lesage-Meessen L."/>
            <person name="Navarro D."/>
            <person name="Riley R."/>
            <person name="Grigoriev I.V."/>
            <person name="Zhou S."/>
            <person name="Raouche S."/>
            <person name="Rosso M.N."/>
        </authorList>
    </citation>
    <scope>NUCLEOTIDE SEQUENCE [LARGE SCALE GENOMIC DNA]</scope>
    <source>
        <strain evidence="2 3">BRFM 1820</strain>
    </source>
</reference>
<sequence>MTASHAPVVQGLQRPLTIDALPNELLIKIFADVGSVSCYGNYKGIRDTRNLLPAMLTSKNWLAVICGTPALWREILVRDSWAWLAACVHRSQDLLVDICFDSSGTNFAKAQHILRPHKDRIGSLMFRSLDCAQFGEQIALEEMCELKSLGITIHHGHGADVTMHDGICPALRALEAPFLETLHVDGLALYKPSSPFSCLRTLQIGECVGLRKTIRIAEFVRFFNDCVSLEKLDLQHHALDAVLFDIPQGTGPISAFPRLRQLAIGGKVEEVSNLLSHMEVRPDVDLLLETDDQEDIASAAEAAWAILPRDIPGCKMGILKSATRIMVDVPPSHGPEMLFITATQGMNLSHKINIVVRVSQERSAAADGTASQHARGEYFVSALAHLARMFPDGPVETLICRGEVSVVEERTWQTLLEGFPRLRTLVIDDNADGHPGPLSRALTSTACRHLEYMWLCNMYGEAADLEEIQKCVAWRTAQGAPLRRLRLDLAAKVVNGELPVVSAYQSEFARLVPASSLILHDVKDVGRNELPPREGVSTEPLHRVVDVLGDELKVNEYLGRKVILPTTGTD</sequence>
<evidence type="ECO:0000313" key="2">
    <source>
        <dbReference type="EMBL" id="RDX47031.1"/>
    </source>
</evidence>
<dbReference type="InterPro" id="IPR001810">
    <property type="entry name" value="F-box_dom"/>
</dbReference>
<accession>A0A371D3D8</accession>
<gene>
    <name evidence="2" type="ORF">OH76DRAFT_1485080</name>
</gene>
<evidence type="ECO:0000313" key="3">
    <source>
        <dbReference type="Proteomes" id="UP000256964"/>
    </source>
</evidence>
<keyword evidence="3" id="KW-1185">Reference proteome</keyword>
<dbReference type="Proteomes" id="UP000256964">
    <property type="component" value="Unassembled WGS sequence"/>
</dbReference>
<dbReference type="AlphaFoldDB" id="A0A371D3D8"/>
<proteinExistence type="predicted"/>
<name>A0A371D3D8_9APHY</name>
<dbReference type="Pfam" id="PF12937">
    <property type="entry name" value="F-box-like"/>
    <property type="match status" value="1"/>
</dbReference>
<evidence type="ECO:0000259" key="1">
    <source>
        <dbReference type="Pfam" id="PF12937"/>
    </source>
</evidence>
<dbReference type="InterPro" id="IPR032675">
    <property type="entry name" value="LRR_dom_sf"/>
</dbReference>
<feature type="domain" description="F-box" evidence="1">
    <location>
        <begin position="18"/>
        <end position="76"/>
    </location>
</feature>
<dbReference type="EMBL" id="KZ857422">
    <property type="protein sequence ID" value="RDX47031.1"/>
    <property type="molecule type" value="Genomic_DNA"/>
</dbReference>
<dbReference type="SUPFAM" id="SSF52047">
    <property type="entry name" value="RNI-like"/>
    <property type="match status" value="1"/>
</dbReference>